<dbReference type="PANTHER" id="PTHR45527">
    <property type="entry name" value="NONRIBOSOMAL PEPTIDE SYNTHETASE"/>
    <property type="match status" value="1"/>
</dbReference>
<evidence type="ECO:0000259" key="1">
    <source>
        <dbReference type="Pfam" id="PF00668"/>
    </source>
</evidence>
<keyword evidence="3" id="KW-1185">Reference proteome</keyword>
<dbReference type="PANTHER" id="PTHR45527:SF1">
    <property type="entry name" value="FATTY ACID SYNTHASE"/>
    <property type="match status" value="1"/>
</dbReference>
<feature type="domain" description="Condensation" evidence="1">
    <location>
        <begin position="29"/>
        <end position="326"/>
    </location>
</feature>
<name>A0A1G7UUM7_9PSEU</name>
<dbReference type="GO" id="GO:0031177">
    <property type="term" value="F:phosphopantetheine binding"/>
    <property type="evidence" value="ECO:0007669"/>
    <property type="project" value="TreeGrafter"/>
</dbReference>
<dbReference type="EMBL" id="FNCC01000008">
    <property type="protein sequence ID" value="SDG51242.1"/>
    <property type="molecule type" value="Genomic_DNA"/>
</dbReference>
<protein>
    <submittedName>
        <fullName evidence="2">Condensation domain-containing protein</fullName>
    </submittedName>
</protein>
<dbReference type="GO" id="GO:0008610">
    <property type="term" value="P:lipid biosynthetic process"/>
    <property type="evidence" value="ECO:0007669"/>
    <property type="project" value="UniProtKB-ARBA"/>
</dbReference>
<dbReference type="STRING" id="200378.SAMN05216553_108425"/>
<dbReference type="GO" id="GO:0044550">
    <property type="term" value="P:secondary metabolite biosynthetic process"/>
    <property type="evidence" value="ECO:0007669"/>
    <property type="project" value="TreeGrafter"/>
</dbReference>
<dbReference type="InterPro" id="IPR023213">
    <property type="entry name" value="CAT-like_dom_sf"/>
</dbReference>
<dbReference type="OrthoDB" id="3806954at2"/>
<dbReference type="SUPFAM" id="SSF52777">
    <property type="entry name" value="CoA-dependent acyltransferases"/>
    <property type="match status" value="2"/>
</dbReference>
<sequence>MLPTWPASVFQYTLMTTDQFLPSGSIGPHMTMAISVVVDGPLDVDVLDGAYDDLVARNDVLRTVLEREGASWVQRVHPHRTARLERSEGPAERVQDFADAWTRTPVPVDEPPLVRGQVVRLDDGTHLVSLVFHHLHTDPPSLELAMSELGALYTARLAGERVPAPPLQFGPYVRQVVDSVAGRLDADREFWRTTIEGARPVSPAPGLERDWGRPPSSSALRLHVLDSAQAAALEKWALRHRTTLFATLFTGFCLSMADRAATRDILVATVFEQRNHPDTKNLIGPFLHPSLLRVRVPEGADWESLTPQVRDVVRDAYDRAHIPTIDILGMHPDVIHAVSTEPVGLLLFQYLPSSGVGDRIAFGPATAHLLANTDVGPTGDVGLMFRLHRKGSGDLVATVTFDRRDLEEELVRELFADFVRRVTEPLAATVR</sequence>
<evidence type="ECO:0000313" key="3">
    <source>
        <dbReference type="Proteomes" id="UP000199623"/>
    </source>
</evidence>
<dbReference type="Proteomes" id="UP000199623">
    <property type="component" value="Unassembled WGS sequence"/>
</dbReference>
<dbReference type="Pfam" id="PF00668">
    <property type="entry name" value="Condensation"/>
    <property type="match status" value="1"/>
</dbReference>
<dbReference type="GO" id="GO:0005737">
    <property type="term" value="C:cytoplasm"/>
    <property type="evidence" value="ECO:0007669"/>
    <property type="project" value="TreeGrafter"/>
</dbReference>
<dbReference type="GO" id="GO:0043041">
    <property type="term" value="P:amino acid activation for nonribosomal peptide biosynthetic process"/>
    <property type="evidence" value="ECO:0007669"/>
    <property type="project" value="TreeGrafter"/>
</dbReference>
<evidence type="ECO:0000313" key="2">
    <source>
        <dbReference type="EMBL" id="SDG51242.1"/>
    </source>
</evidence>
<dbReference type="Gene3D" id="3.30.559.10">
    <property type="entry name" value="Chloramphenicol acetyltransferase-like domain"/>
    <property type="match status" value="1"/>
</dbReference>
<dbReference type="RefSeq" id="WP_090051593.1">
    <property type="nucleotide sequence ID" value="NZ_FNCC01000008.1"/>
</dbReference>
<gene>
    <name evidence="2" type="ORF">SAMN05216553_108425</name>
</gene>
<accession>A0A1G7UUM7</accession>
<dbReference type="Gene3D" id="3.30.559.30">
    <property type="entry name" value="Nonribosomal peptide synthetase, condensation domain"/>
    <property type="match status" value="1"/>
</dbReference>
<proteinExistence type="predicted"/>
<reference evidence="3" key="1">
    <citation type="submission" date="2016-10" db="EMBL/GenBank/DDBJ databases">
        <authorList>
            <person name="Varghese N."/>
            <person name="Submissions S."/>
        </authorList>
    </citation>
    <scope>NUCLEOTIDE SEQUENCE [LARGE SCALE GENOMIC DNA]</scope>
    <source>
        <strain evidence="3">CGMCC 4.3506</strain>
    </source>
</reference>
<dbReference type="AlphaFoldDB" id="A0A1G7UUM7"/>
<dbReference type="InterPro" id="IPR001242">
    <property type="entry name" value="Condensation_dom"/>
</dbReference>
<organism evidence="2 3">
    <name type="scientific">Lentzea fradiae</name>
    <dbReference type="NCBI Taxonomy" id="200378"/>
    <lineage>
        <taxon>Bacteria</taxon>
        <taxon>Bacillati</taxon>
        <taxon>Actinomycetota</taxon>
        <taxon>Actinomycetes</taxon>
        <taxon>Pseudonocardiales</taxon>
        <taxon>Pseudonocardiaceae</taxon>
        <taxon>Lentzea</taxon>
    </lineage>
</organism>
<dbReference type="GO" id="GO:0003824">
    <property type="term" value="F:catalytic activity"/>
    <property type="evidence" value="ECO:0007669"/>
    <property type="project" value="InterPro"/>
</dbReference>